<dbReference type="PROSITE" id="PS50011">
    <property type="entry name" value="PROTEIN_KINASE_DOM"/>
    <property type="match status" value="1"/>
</dbReference>
<dbReference type="OrthoDB" id="346907at2759"/>
<accession>A0A0D0AQT1</accession>
<reference evidence="2 3" key="1">
    <citation type="submission" date="2014-04" db="EMBL/GenBank/DDBJ databases">
        <authorList>
            <consortium name="DOE Joint Genome Institute"/>
            <person name="Kuo A."/>
            <person name="Ruytinx J."/>
            <person name="Rineau F."/>
            <person name="Colpaert J."/>
            <person name="Kohler A."/>
            <person name="Nagy L.G."/>
            <person name="Floudas D."/>
            <person name="Copeland A."/>
            <person name="Barry K.W."/>
            <person name="Cichocki N."/>
            <person name="Veneault-Fourrey C."/>
            <person name="LaButti K."/>
            <person name="Lindquist E.A."/>
            <person name="Lipzen A."/>
            <person name="Lundell T."/>
            <person name="Morin E."/>
            <person name="Murat C."/>
            <person name="Sun H."/>
            <person name="Tunlid A."/>
            <person name="Henrissat B."/>
            <person name="Grigoriev I.V."/>
            <person name="Hibbett D.S."/>
            <person name="Martin F."/>
            <person name="Nordberg H.P."/>
            <person name="Cantor M.N."/>
            <person name="Hua S.X."/>
        </authorList>
    </citation>
    <scope>NUCLEOTIDE SEQUENCE [LARGE SCALE GENOMIC DNA]</scope>
    <source>
        <strain evidence="2 3">UH-Slu-Lm8-n1</strain>
    </source>
</reference>
<reference evidence="3" key="2">
    <citation type="submission" date="2015-01" db="EMBL/GenBank/DDBJ databases">
        <title>Evolutionary Origins and Diversification of the Mycorrhizal Mutualists.</title>
        <authorList>
            <consortium name="DOE Joint Genome Institute"/>
            <consortium name="Mycorrhizal Genomics Consortium"/>
            <person name="Kohler A."/>
            <person name="Kuo A."/>
            <person name="Nagy L.G."/>
            <person name="Floudas D."/>
            <person name="Copeland A."/>
            <person name="Barry K.W."/>
            <person name="Cichocki N."/>
            <person name="Veneault-Fourrey C."/>
            <person name="LaButti K."/>
            <person name="Lindquist E.A."/>
            <person name="Lipzen A."/>
            <person name="Lundell T."/>
            <person name="Morin E."/>
            <person name="Murat C."/>
            <person name="Riley R."/>
            <person name="Ohm R."/>
            <person name="Sun H."/>
            <person name="Tunlid A."/>
            <person name="Henrissat B."/>
            <person name="Grigoriev I.V."/>
            <person name="Hibbett D.S."/>
            <person name="Martin F."/>
        </authorList>
    </citation>
    <scope>NUCLEOTIDE SEQUENCE [LARGE SCALE GENOMIC DNA]</scope>
    <source>
        <strain evidence="3">UH-Slu-Lm8-n1</strain>
    </source>
</reference>
<evidence type="ECO:0000313" key="3">
    <source>
        <dbReference type="Proteomes" id="UP000054485"/>
    </source>
</evidence>
<protein>
    <recommendedName>
        <fullName evidence="1">Protein kinase domain-containing protein</fullName>
    </recommendedName>
</protein>
<dbReference type="SMART" id="SM00220">
    <property type="entry name" value="S_TKc"/>
    <property type="match status" value="1"/>
</dbReference>
<dbReference type="InterPro" id="IPR051681">
    <property type="entry name" value="Ser/Thr_Kinases-Pseudokinases"/>
</dbReference>
<keyword evidence="3" id="KW-1185">Reference proteome</keyword>
<dbReference type="InterPro" id="IPR011009">
    <property type="entry name" value="Kinase-like_dom_sf"/>
</dbReference>
<dbReference type="GO" id="GO:0005524">
    <property type="term" value="F:ATP binding"/>
    <property type="evidence" value="ECO:0007669"/>
    <property type="project" value="InterPro"/>
</dbReference>
<dbReference type="EMBL" id="KN835198">
    <property type="protein sequence ID" value="KIK44091.1"/>
    <property type="molecule type" value="Genomic_DNA"/>
</dbReference>
<name>A0A0D0AQT1_9AGAM</name>
<dbReference type="PIRSF" id="PIRSF000654">
    <property type="entry name" value="Integrin-linked_kinase"/>
    <property type="match status" value="1"/>
</dbReference>
<dbReference type="GO" id="GO:0004674">
    <property type="term" value="F:protein serine/threonine kinase activity"/>
    <property type="evidence" value="ECO:0007669"/>
    <property type="project" value="TreeGrafter"/>
</dbReference>
<dbReference type="PANTHER" id="PTHR44329">
    <property type="entry name" value="SERINE/THREONINE-PROTEIN KINASE TNNI3K-RELATED"/>
    <property type="match status" value="1"/>
</dbReference>
<dbReference type="HOGENOM" id="CLU_000288_7_18_1"/>
<dbReference type="SUPFAM" id="SSF56112">
    <property type="entry name" value="Protein kinase-like (PK-like)"/>
    <property type="match status" value="1"/>
</dbReference>
<gene>
    <name evidence="2" type="ORF">CY34DRAFT_803123</name>
</gene>
<sequence length="294" mass="33257">MSFNLTDVHDLTGRVIKTQHITGGSYGDVWKGTYTLIGGRPVTVAMKIINSTAFFDSQSAEQAKRRFLRESRVWSTCIHPHLAQFIGISYEVTQEYQFPCLISLFYENGDIKNYLKHNSNAERMDLVRQFFCGLAYLHGRDIVHGDLKPKNILIDNAGNAVLADFGQSRILGVSGFTTMTVAGTHRYMAPELLIPENPDASPMSTKASDVWAAGMTGLEILSNEIPYVEYNHDNKFVMAVEAKRLPNMEFYPQVPHGTWTAFENGCWKYNPSKRSDVQRLSDYLDKHYGPDSRK</sequence>
<dbReference type="PROSITE" id="PS00108">
    <property type="entry name" value="PROTEIN_KINASE_ST"/>
    <property type="match status" value="1"/>
</dbReference>
<dbReference type="InParanoid" id="A0A0D0AQT1"/>
<dbReference type="AlphaFoldDB" id="A0A0D0AQT1"/>
<dbReference type="Gene3D" id="1.10.510.10">
    <property type="entry name" value="Transferase(Phosphotransferase) domain 1"/>
    <property type="match status" value="1"/>
</dbReference>
<organism evidence="2 3">
    <name type="scientific">Suillus luteus UH-Slu-Lm8-n1</name>
    <dbReference type="NCBI Taxonomy" id="930992"/>
    <lineage>
        <taxon>Eukaryota</taxon>
        <taxon>Fungi</taxon>
        <taxon>Dikarya</taxon>
        <taxon>Basidiomycota</taxon>
        <taxon>Agaricomycotina</taxon>
        <taxon>Agaricomycetes</taxon>
        <taxon>Agaricomycetidae</taxon>
        <taxon>Boletales</taxon>
        <taxon>Suillineae</taxon>
        <taxon>Suillaceae</taxon>
        <taxon>Suillus</taxon>
    </lineage>
</organism>
<dbReference type="InterPro" id="IPR008271">
    <property type="entry name" value="Ser/Thr_kinase_AS"/>
</dbReference>
<proteinExistence type="predicted"/>
<feature type="domain" description="Protein kinase" evidence="1">
    <location>
        <begin position="15"/>
        <end position="284"/>
    </location>
</feature>
<dbReference type="Proteomes" id="UP000054485">
    <property type="component" value="Unassembled WGS sequence"/>
</dbReference>
<dbReference type="InterPro" id="IPR000719">
    <property type="entry name" value="Prot_kinase_dom"/>
</dbReference>
<evidence type="ECO:0000259" key="1">
    <source>
        <dbReference type="PROSITE" id="PS50011"/>
    </source>
</evidence>
<dbReference type="STRING" id="930992.A0A0D0AQT1"/>
<dbReference type="Pfam" id="PF00069">
    <property type="entry name" value="Pkinase"/>
    <property type="match status" value="1"/>
</dbReference>
<evidence type="ECO:0000313" key="2">
    <source>
        <dbReference type="EMBL" id="KIK44091.1"/>
    </source>
</evidence>